<feature type="domain" description="DUF1468" evidence="2">
    <location>
        <begin position="4"/>
        <end position="149"/>
    </location>
</feature>
<sequence>MPLVVAALVVAIGAAAFIGSRSLGYWDDLGPGPGFFPLWLGVLLVVLGLVWFGQELRARLRPGLASKPAADEEETPDYSLPSVLAILVSLCVLAACLVPVGYQVSMLVFLLFHLLVIGRRGLLQSLVIAVVGSFGVFYAFTRLLTVPLPVSSIPILRDLGL</sequence>
<evidence type="ECO:0000313" key="3">
    <source>
        <dbReference type="EMBL" id="OIJ24407.1"/>
    </source>
</evidence>
<evidence type="ECO:0000256" key="1">
    <source>
        <dbReference type="SAM" id="Phobius"/>
    </source>
</evidence>
<comment type="caution">
    <text evidence="3">The sequence shown here is derived from an EMBL/GenBank/DDBJ whole genome shotgun (WGS) entry which is preliminary data.</text>
</comment>
<feature type="transmembrane region" description="Helical" evidence="1">
    <location>
        <begin position="122"/>
        <end position="140"/>
    </location>
</feature>
<evidence type="ECO:0000313" key="4">
    <source>
        <dbReference type="Proteomes" id="UP000033772"/>
    </source>
</evidence>
<proteinExistence type="predicted"/>
<gene>
    <name evidence="3" type="ORF">UG56_023125</name>
</gene>
<keyword evidence="4" id="KW-1185">Reference proteome</keyword>
<name>A0A1J4N0E6_9ACTN</name>
<feature type="transmembrane region" description="Helical" evidence="1">
    <location>
        <begin position="83"/>
        <end position="116"/>
    </location>
</feature>
<dbReference type="AlphaFoldDB" id="A0A1J4N0E6"/>
<keyword evidence="1" id="KW-1133">Transmembrane helix</keyword>
<dbReference type="STRING" id="1844.UG56_023125"/>
<dbReference type="InterPro" id="IPR009936">
    <property type="entry name" value="DUF1468"/>
</dbReference>
<protein>
    <recommendedName>
        <fullName evidence="2">DUF1468 domain-containing protein</fullName>
    </recommendedName>
</protein>
<evidence type="ECO:0000259" key="2">
    <source>
        <dbReference type="Pfam" id="PF07331"/>
    </source>
</evidence>
<organism evidence="3 4">
    <name type="scientific">Nocardioides luteus</name>
    <dbReference type="NCBI Taxonomy" id="1844"/>
    <lineage>
        <taxon>Bacteria</taxon>
        <taxon>Bacillati</taxon>
        <taxon>Actinomycetota</taxon>
        <taxon>Actinomycetes</taxon>
        <taxon>Propionibacteriales</taxon>
        <taxon>Nocardioidaceae</taxon>
        <taxon>Nocardioides</taxon>
    </lineage>
</organism>
<dbReference type="Proteomes" id="UP000033772">
    <property type="component" value="Unassembled WGS sequence"/>
</dbReference>
<reference evidence="3" key="1">
    <citation type="submission" date="2016-10" db="EMBL/GenBank/DDBJ databases">
        <title>Draft Genome Sequence of Nocardioides luteus Strain BAFB, an Alkane-Degrading Bacterium Isolated from JP-7 Polluted Soil.</title>
        <authorList>
            <person name="Brown L."/>
            <person name="Ruiz O.N."/>
            <person name="Gunasekera T."/>
        </authorList>
    </citation>
    <scope>NUCLEOTIDE SEQUENCE [LARGE SCALE GENOMIC DNA]</scope>
    <source>
        <strain evidence="3">BAFB</strain>
    </source>
</reference>
<keyword evidence="1" id="KW-0472">Membrane</keyword>
<dbReference type="Pfam" id="PF07331">
    <property type="entry name" value="TctB"/>
    <property type="match status" value="1"/>
</dbReference>
<accession>A0A1J4N0E6</accession>
<dbReference type="EMBL" id="JZDQ02000040">
    <property type="protein sequence ID" value="OIJ24407.1"/>
    <property type="molecule type" value="Genomic_DNA"/>
</dbReference>
<keyword evidence="1" id="KW-0812">Transmembrane</keyword>
<feature type="transmembrane region" description="Helical" evidence="1">
    <location>
        <begin position="34"/>
        <end position="52"/>
    </location>
</feature>